<evidence type="ECO:0000313" key="1">
    <source>
        <dbReference type="EMBL" id="KON74691.1"/>
    </source>
</evidence>
<name>A0A0M0FBX9_CELCE</name>
<dbReference type="EMBL" id="ATNL01000006">
    <property type="protein sequence ID" value="KON74691.1"/>
    <property type="molecule type" value="Genomic_DNA"/>
</dbReference>
<dbReference type="PATRIC" id="fig|1350482.3.peg.344"/>
<dbReference type="Gene3D" id="1.10.10.10">
    <property type="entry name" value="Winged helix-like DNA-binding domain superfamily/Winged helix DNA-binding domain"/>
    <property type="match status" value="1"/>
</dbReference>
<organism evidence="1 2">
    <name type="scientific">Cellulosimicrobium cellulans F16</name>
    <dbReference type="NCBI Taxonomy" id="1350482"/>
    <lineage>
        <taxon>Bacteria</taxon>
        <taxon>Bacillati</taxon>
        <taxon>Actinomycetota</taxon>
        <taxon>Actinomycetes</taxon>
        <taxon>Micrococcales</taxon>
        <taxon>Promicromonosporaceae</taxon>
        <taxon>Cellulosimicrobium</taxon>
    </lineage>
</organism>
<protein>
    <submittedName>
        <fullName evidence="1">Uncharacterized protein</fullName>
    </submittedName>
</protein>
<gene>
    <name evidence="1" type="ORF">M768_01795</name>
</gene>
<dbReference type="InterPro" id="IPR036388">
    <property type="entry name" value="WH-like_DNA-bd_sf"/>
</dbReference>
<sequence>MAPWDDLTTVDAGRTTCVRQQGGTSMPETVITIRAERGGARRGHGSADAPAGRVLQFHGCTDGCCPPPDLHVAGVAGSVVADRDGWRLANRSAVMPLRVWNLDDPRDRLRLLPGCATAPPFDLAGIAGAAGHVLTVFGPEQTAGTDARCVGHVRESWGLDPSSRRHAVMTALVADRMRGEGAAPLPTAREIGARLGISHRTVQEHLVQLAEQLGVPDPGHRRAGWIQEALVEFALLHPYVPAPGSRVPW</sequence>
<dbReference type="AlphaFoldDB" id="A0A0M0FBX9"/>
<comment type="caution">
    <text evidence="1">The sequence shown here is derived from an EMBL/GenBank/DDBJ whole genome shotgun (WGS) entry which is preliminary data.</text>
</comment>
<dbReference type="Proteomes" id="UP000037387">
    <property type="component" value="Unassembled WGS sequence"/>
</dbReference>
<accession>A0A0M0FBX9</accession>
<keyword evidence="2" id="KW-1185">Reference proteome</keyword>
<reference evidence="1 2" key="1">
    <citation type="journal article" date="2015" name="Sci. Rep.">
        <title>Functional and structural properties of a novel cellulosome-like multienzyme complex: efficient glycoside hydrolysis of water-insoluble 7-xylosyl-10-deacetylpaclitaxel.</title>
        <authorList>
            <person name="Dou T.Y."/>
            <person name="Luan H.W."/>
            <person name="Ge G.B."/>
            <person name="Dong M.M."/>
            <person name="Zou H.F."/>
            <person name="He Y.Q."/>
            <person name="Cui P."/>
            <person name="Wang J.Y."/>
            <person name="Hao D.C."/>
            <person name="Yang S.L."/>
            <person name="Yang L."/>
        </authorList>
    </citation>
    <scope>NUCLEOTIDE SEQUENCE [LARGE SCALE GENOMIC DNA]</scope>
    <source>
        <strain evidence="1 2">F16</strain>
    </source>
</reference>
<evidence type="ECO:0000313" key="2">
    <source>
        <dbReference type="Proteomes" id="UP000037387"/>
    </source>
</evidence>
<proteinExistence type="predicted"/>